<dbReference type="OMA" id="HGSEPVN"/>
<keyword evidence="3 8" id="KW-0349">Heme</keyword>
<dbReference type="GO" id="GO:0020037">
    <property type="term" value="F:heme binding"/>
    <property type="evidence" value="ECO:0007669"/>
    <property type="project" value="InterPro"/>
</dbReference>
<dbReference type="InterPro" id="IPR017972">
    <property type="entry name" value="Cyt_P450_CS"/>
</dbReference>
<dbReference type="VEuPathDB" id="FungiDB:MCYG_07075"/>
<organism evidence="11 12">
    <name type="scientific">Arthroderma otae (strain ATCC MYA-4605 / CBS 113480)</name>
    <name type="common">Microsporum canis</name>
    <dbReference type="NCBI Taxonomy" id="554155"/>
    <lineage>
        <taxon>Eukaryota</taxon>
        <taxon>Fungi</taxon>
        <taxon>Dikarya</taxon>
        <taxon>Ascomycota</taxon>
        <taxon>Pezizomycotina</taxon>
        <taxon>Eurotiomycetes</taxon>
        <taxon>Eurotiomycetidae</taxon>
        <taxon>Onygenales</taxon>
        <taxon>Arthrodermataceae</taxon>
        <taxon>Microsporum</taxon>
    </lineage>
</organism>
<evidence type="ECO:0000256" key="6">
    <source>
        <dbReference type="ARBA" id="ARBA00023004"/>
    </source>
</evidence>
<dbReference type="GO" id="GO:0004497">
    <property type="term" value="F:monooxygenase activity"/>
    <property type="evidence" value="ECO:0007669"/>
    <property type="project" value="UniProtKB-KW"/>
</dbReference>
<dbReference type="InterPro" id="IPR002401">
    <property type="entry name" value="Cyt_P450_E_grp-I"/>
</dbReference>
<dbReference type="PANTHER" id="PTHR24305:SF210">
    <property type="entry name" value="CYTOCHROME P450 MONOOXYGENASE ASQL-RELATED"/>
    <property type="match status" value="1"/>
</dbReference>
<dbReference type="Pfam" id="PF00067">
    <property type="entry name" value="p450"/>
    <property type="match status" value="1"/>
</dbReference>
<keyword evidence="7 9" id="KW-0503">Monooxygenase</keyword>
<evidence type="ECO:0000256" key="9">
    <source>
        <dbReference type="RuleBase" id="RU000461"/>
    </source>
</evidence>
<evidence type="ECO:0000256" key="3">
    <source>
        <dbReference type="ARBA" id="ARBA00022617"/>
    </source>
</evidence>
<proteinExistence type="inferred from homology"/>
<keyword evidence="10" id="KW-1133">Transmembrane helix</keyword>
<dbReference type="PRINTS" id="PR00463">
    <property type="entry name" value="EP450I"/>
</dbReference>
<keyword evidence="10" id="KW-0812">Transmembrane</keyword>
<evidence type="ECO:0000313" key="11">
    <source>
        <dbReference type="EMBL" id="EEQ34256.1"/>
    </source>
</evidence>
<evidence type="ECO:0000256" key="2">
    <source>
        <dbReference type="ARBA" id="ARBA00010617"/>
    </source>
</evidence>
<dbReference type="OrthoDB" id="1470350at2759"/>
<dbReference type="AlphaFoldDB" id="C5FWH2"/>
<dbReference type="PROSITE" id="PS00086">
    <property type="entry name" value="CYTOCHROME_P450"/>
    <property type="match status" value="1"/>
</dbReference>
<keyword evidence="6 8" id="KW-0408">Iron</keyword>
<dbReference type="InterPro" id="IPR050121">
    <property type="entry name" value="Cytochrome_P450_monoxygenase"/>
</dbReference>
<dbReference type="EMBL" id="DS995706">
    <property type="protein sequence ID" value="EEQ34256.1"/>
    <property type="molecule type" value="Genomic_DNA"/>
</dbReference>
<dbReference type="RefSeq" id="XP_002845111.1">
    <property type="nucleotide sequence ID" value="XM_002845065.1"/>
</dbReference>
<dbReference type="InterPro" id="IPR036396">
    <property type="entry name" value="Cyt_P450_sf"/>
</dbReference>
<keyword evidence="4 8" id="KW-0479">Metal-binding</keyword>
<dbReference type="CDD" id="cd11058">
    <property type="entry name" value="CYP60B-like"/>
    <property type="match status" value="1"/>
</dbReference>
<comment type="cofactor">
    <cofactor evidence="1 8">
        <name>heme</name>
        <dbReference type="ChEBI" id="CHEBI:30413"/>
    </cofactor>
</comment>
<keyword evidence="12" id="KW-1185">Reference proteome</keyword>
<name>C5FWH2_ARTOC</name>
<feature type="transmembrane region" description="Helical" evidence="10">
    <location>
        <begin position="47"/>
        <end position="64"/>
    </location>
</feature>
<evidence type="ECO:0000256" key="10">
    <source>
        <dbReference type="SAM" id="Phobius"/>
    </source>
</evidence>
<dbReference type="HOGENOM" id="CLU_001570_14_11_1"/>
<evidence type="ECO:0000256" key="8">
    <source>
        <dbReference type="PIRSR" id="PIRSR602401-1"/>
    </source>
</evidence>
<dbReference type="GO" id="GO:0016705">
    <property type="term" value="F:oxidoreductase activity, acting on paired donors, with incorporation or reduction of molecular oxygen"/>
    <property type="evidence" value="ECO:0007669"/>
    <property type="project" value="InterPro"/>
</dbReference>
<dbReference type="SUPFAM" id="SSF48264">
    <property type="entry name" value="Cytochrome P450"/>
    <property type="match status" value="1"/>
</dbReference>
<dbReference type="PRINTS" id="PR00385">
    <property type="entry name" value="P450"/>
</dbReference>
<dbReference type="Gene3D" id="1.10.630.10">
    <property type="entry name" value="Cytochrome P450"/>
    <property type="match status" value="1"/>
</dbReference>
<keyword evidence="5 9" id="KW-0560">Oxidoreductase</keyword>
<feature type="transmembrane region" description="Helical" evidence="10">
    <location>
        <begin position="16"/>
        <end position="35"/>
    </location>
</feature>
<dbReference type="Proteomes" id="UP000002035">
    <property type="component" value="Unassembled WGS sequence"/>
</dbReference>
<protein>
    <submittedName>
        <fullName evidence="11">Benzoate 4-monooxygenase cytochrome P450</fullName>
    </submittedName>
</protein>
<sequence>MAPLHLVDLTVADGCAILVSLAILYAIGTVVYNLFLHPMASIPGPKLYAVSQIPFLWGSYWGTWPFTLKTLHDKYGPVVRTSPRDVSFNTPSVWKEIYGSKSRNGQFKRDDSFRVASKRGFGIADEDVTEHTRHRRMLSHAFSEKALRGQEGIMQRLVDLLISGLKLHIKEHGSEPVNMTKRYNWTTFDIIGDLAFGQTFGCLETRKPHYVIAMVNDFFFHLIRTQPFKRLPLLGIFQRFFVRSDALETVLQFEKFAFETIKQRVEKGDPDKRDFMSYILSHNDRGDFTDAELTSNASTLLLAGSETTATALSGATFYLLRNPSIYQRLVQEVRSSFKEEKDITISELDNLPYLIAVLTETLRTYPPVPAIMARTIPKGGKSVCGYWIPENTVVSISQLAAYHSERNFLRAEEFIPERWLNDPRFKDDSREIFQPFSIGPRNCIGQGMAKGEMRLVFARILWNFDLELSSESTNWTRNQSIYGLWRKEPLMVKLKPVVRS</sequence>
<keyword evidence="10" id="KW-0472">Membrane</keyword>
<evidence type="ECO:0000256" key="4">
    <source>
        <dbReference type="ARBA" id="ARBA00022723"/>
    </source>
</evidence>
<evidence type="ECO:0000313" key="12">
    <source>
        <dbReference type="Proteomes" id="UP000002035"/>
    </source>
</evidence>
<evidence type="ECO:0000256" key="5">
    <source>
        <dbReference type="ARBA" id="ARBA00023002"/>
    </source>
</evidence>
<reference evidence="12" key="1">
    <citation type="journal article" date="2012" name="MBio">
        <title>Comparative genome analysis of Trichophyton rubrum and related dermatophytes reveals candidate genes involved in infection.</title>
        <authorList>
            <person name="Martinez D.A."/>
            <person name="Oliver B.G."/>
            <person name="Graeser Y."/>
            <person name="Goldberg J.M."/>
            <person name="Li W."/>
            <person name="Martinez-Rossi N.M."/>
            <person name="Monod M."/>
            <person name="Shelest E."/>
            <person name="Barton R.C."/>
            <person name="Birch E."/>
            <person name="Brakhage A.A."/>
            <person name="Chen Z."/>
            <person name="Gurr S.J."/>
            <person name="Heiman D."/>
            <person name="Heitman J."/>
            <person name="Kosti I."/>
            <person name="Rossi A."/>
            <person name="Saif S."/>
            <person name="Samalova M."/>
            <person name="Saunders C.W."/>
            <person name="Shea T."/>
            <person name="Summerbell R.C."/>
            <person name="Xu J."/>
            <person name="Young S."/>
            <person name="Zeng Q."/>
            <person name="Birren B.W."/>
            <person name="Cuomo C.A."/>
            <person name="White T.C."/>
        </authorList>
    </citation>
    <scope>NUCLEOTIDE SEQUENCE [LARGE SCALE GENOMIC DNA]</scope>
    <source>
        <strain evidence="12">ATCC MYA-4605 / CBS 113480</strain>
    </source>
</reference>
<evidence type="ECO:0000256" key="7">
    <source>
        <dbReference type="ARBA" id="ARBA00023033"/>
    </source>
</evidence>
<accession>C5FWH2</accession>
<dbReference type="eggNOG" id="KOG0157">
    <property type="taxonomic scope" value="Eukaryota"/>
</dbReference>
<comment type="similarity">
    <text evidence="2 9">Belongs to the cytochrome P450 family.</text>
</comment>
<dbReference type="GeneID" id="9228143"/>
<feature type="binding site" description="axial binding residue" evidence="8">
    <location>
        <position position="443"/>
    </location>
    <ligand>
        <name>heme</name>
        <dbReference type="ChEBI" id="CHEBI:30413"/>
    </ligand>
    <ligandPart>
        <name>Fe</name>
        <dbReference type="ChEBI" id="CHEBI:18248"/>
    </ligandPart>
</feature>
<dbReference type="PANTHER" id="PTHR24305">
    <property type="entry name" value="CYTOCHROME P450"/>
    <property type="match status" value="1"/>
</dbReference>
<dbReference type="InterPro" id="IPR001128">
    <property type="entry name" value="Cyt_P450"/>
</dbReference>
<dbReference type="GO" id="GO:0005506">
    <property type="term" value="F:iron ion binding"/>
    <property type="evidence" value="ECO:0007669"/>
    <property type="project" value="InterPro"/>
</dbReference>
<gene>
    <name evidence="11" type="ORF">MCYG_07075</name>
</gene>
<evidence type="ECO:0000256" key="1">
    <source>
        <dbReference type="ARBA" id="ARBA00001971"/>
    </source>
</evidence>
<dbReference type="STRING" id="554155.C5FWH2"/>